<dbReference type="AlphaFoldDB" id="A0A7R8ARE6"/>
<proteinExistence type="inferred from homology"/>
<feature type="domain" description="Carrier" evidence="3">
    <location>
        <begin position="91"/>
        <end position="169"/>
    </location>
</feature>
<dbReference type="PANTHER" id="PTHR45527">
    <property type="entry name" value="NONRIBOSOMAL PEPTIDE SYNTHETASE"/>
    <property type="match status" value="1"/>
</dbReference>
<evidence type="ECO:0000256" key="1">
    <source>
        <dbReference type="ARBA" id="ARBA00022598"/>
    </source>
</evidence>
<comment type="similarity">
    <text evidence="2">Belongs to the NRP synthetase family.</text>
</comment>
<dbReference type="RefSeq" id="XP_041561430.1">
    <property type="nucleotide sequence ID" value="XM_041695729.1"/>
</dbReference>
<keyword evidence="5" id="KW-1185">Reference proteome</keyword>
<sequence length="170" mass="18810">MVPDRAGLDIGAHFDEKTMPGEQLLSDNEAALGSLALERPSYMMPSMVLRVSWIPKPLSGKTDRMQLRQMAAALGPAELSLYQGRQSVFRPPSADTERRLLVLWAEVLQLSVEEISADDGFAARGGDSVGAMRLVRRAQSQGLDIFVAHFKYQRLVQQAELIDRRTQAGN</sequence>
<dbReference type="PANTHER" id="PTHR45527:SF1">
    <property type="entry name" value="FATTY ACID SYNTHASE"/>
    <property type="match status" value="1"/>
</dbReference>
<dbReference type="PROSITE" id="PS50075">
    <property type="entry name" value="CARRIER"/>
    <property type="match status" value="1"/>
</dbReference>
<dbReference type="Gene3D" id="3.30.300.30">
    <property type="match status" value="1"/>
</dbReference>
<accession>A0A7R8ARE6</accession>
<protein>
    <recommendedName>
        <fullName evidence="3">Carrier domain-containing protein</fullName>
    </recommendedName>
</protein>
<dbReference type="SUPFAM" id="SSF56801">
    <property type="entry name" value="Acetyl-CoA synthetase-like"/>
    <property type="match status" value="1"/>
</dbReference>
<dbReference type="KEGG" id="apuu:APUU_70814S"/>
<evidence type="ECO:0000259" key="3">
    <source>
        <dbReference type="PROSITE" id="PS50075"/>
    </source>
</evidence>
<dbReference type="GO" id="GO:0043041">
    <property type="term" value="P:amino acid activation for nonribosomal peptide biosynthetic process"/>
    <property type="evidence" value="ECO:0007669"/>
    <property type="project" value="TreeGrafter"/>
</dbReference>
<dbReference type="GO" id="GO:0031177">
    <property type="term" value="F:phosphopantetheine binding"/>
    <property type="evidence" value="ECO:0007669"/>
    <property type="project" value="TreeGrafter"/>
</dbReference>
<dbReference type="InterPro" id="IPR009081">
    <property type="entry name" value="PP-bd_ACP"/>
</dbReference>
<evidence type="ECO:0000313" key="4">
    <source>
        <dbReference type="EMBL" id="BCS29244.1"/>
    </source>
</evidence>
<keyword evidence="1" id="KW-0436">Ligase</keyword>
<reference evidence="4" key="1">
    <citation type="submission" date="2021-01" db="EMBL/GenBank/DDBJ databases">
        <authorList>
            <consortium name="Aspergillus puulaauensis MK2 genome sequencing consortium"/>
            <person name="Kazuki M."/>
            <person name="Futagami T."/>
        </authorList>
    </citation>
    <scope>NUCLEOTIDE SEQUENCE</scope>
    <source>
        <strain evidence="4">MK2</strain>
    </source>
</reference>
<dbReference type="InterPro" id="IPR045851">
    <property type="entry name" value="AMP-bd_C_sf"/>
</dbReference>
<dbReference type="Proteomes" id="UP000654913">
    <property type="component" value="Chromosome 7"/>
</dbReference>
<dbReference type="Pfam" id="PF00550">
    <property type="entry name" value="PP-binding"/>
    <property type="match status" value="1"/>
</dbReference>
<evidence type="ECO:0000256" key="2">
    <source>
        <dbReference type="ARBA" id="ARBA00029454"/>
    </source>
</evidence>
<dbReference type="GO" id="GO:0016874">
    <property type="term" value="F:ligase activity"/>
    <property type="evidence" value="ECO:0007669"/>
    <property type="project" value="UniProtKB-KW"/>
</dbReference>
<dbReference type="GeneID" id="64979241"/>
<dbReference type="EMBL" id="AP024449">
    <property type="protein sequence ID" value="BCS29244.1"/>
    <property type="molecule type" value="Genomic_DNA"/>
</dbReference>
<dbReference type="GO" id="GO:0005737">
    <property type="term" value="C:cytoplasm"/>
    <property type="evidence" value="ECO:0007669"/>
    <property type="project" value="TreeGrafter"/>
</dbReference>
<dbReference type="SUPFAM" id="SSF47336">
    <property type="entry name" value="ACP-like"/>
    <property type="match status" value="1"/>
</dbReference>
<dbReference type="InterPro" id="IPR036736">
    <property type="entry name" value="ACP-like_sf"/>
</dbReference>
<dbReference type="GO" id="GO:0044550">
    <property type="term" value="P:secondary metabolite biosynthetic process"/>
    <property type="evidence" value="ECO:0007669"/>
    <property type="project" value="TreeGrafter"/>
</dbReference>
<dbReference type="Gene3D" id="1.10.1200.10">
    <property type="entry name" value="ACP-like"/>
    <property type="match status" value="1"/>
</dbReference>
<dbReference type="OrthoDB" id="416786at2759"/>
<reference evidence="4" key="2">
    <citation type="submission" date="2021-02" db="EMBL/GenBank/DDBJ databases">
        <title>Aspergillus puulaauensis MK2 genome sequence.</title>
        <authorList>
            <person name="Futagami T."/>
            <person name="Mori K."/>
            <person name="Kadooka C."/>
            <person name="Tanaka T."/>
        </authorList>
    </citation>
    <scope>NUCLEOTIDE SEQUENCE</scope>
    <source>
        <strain evidence="4">MK2</strain>
    </source>
</reference>
<evidence type="ECO:0000313" key="5">
    <source>
        <dbReference type="Proteomes" id="UP000654913"/>
    </source>
</evidence>
<organism evidence="4 5">
    <name type="scientific">Aspergillus puulaauensis</name>
    <dbReference type="NCBI Taxonomy" id="1220207"/>
    <lineage>
        <taxon>Eukaryota</taxon>
        <taxon>Fungi</taxon>
        <taxon>Dikarya</taxon>
        <taxon>Ascomycota</taxon>
        <taxon>Pezizomycotina</taxon>
        <taxon>Eurotiomycetes</taxon>
        <taxon>Eurotiomycetidae</taxon>
        <taxon>Eurotiales</taxon>
        <taxon>Aspergillaceae</taxon>
        <taxon>Aspergillus</taxon>
    </lineage>
</organism>
<gene>
    <name evidence="4" type="ORF">APUU_70814S</name>
</gene>
<name>A0A7R8ARE6_9EURO</name>